<dbReference type="RefSeq" id="WP_428836624.1">
    <property type="nucleotide sequence ID" value="NZ_BAAAOQ010000006.1"/>
</dbReference>
<comment type="caution">
    <text evidence="1">The sequence shown here is derived from an EMBL/GenBank/DDBJ whole genome shotgun (WGS) entry which is preliminary data.</text>
</comment>
<name>A0ABP5N6S8_9ACTN</name>
<evidence type="ECO:0000313" key="1">
    <source>
        <dbReference type="EMBL" id="GAA2194705.1"/>
    </source>
</evidence>
<sequence>MGMDHAKVRAIADPRTGTIEVHSDPCKGRYACKEPCIFGDSVSFGPWIVDTSAFRRYGKAGN</sequence>
<gene>
    <name evidence="1" type="ORF">GCM10009787_21870</name>
</gene>
<protein>
    <submittedName>
        <fullName evidence="1">Uncharacterized protein</fullName>
    </submittedName>
</protein>
<dbReference type="Proteomes" id="UP001501391">
    <property type="component" value="Unassembled WGS sequence"/>
</dbReference>
<reference evidence="2" key="1">
    <citation type="journal article" date="2019" name="Int. J. Syst. Evol. Microbiol.">
        <title>The Global Catalogue of Microorganisms (GCM) 10K type strain sequencing project: providing services to taxonomists for standard genome sequencing and annotation.</title>
        <authorList>
            <consortium name="The Broad Institute Genomics Platform"/>
            <consortium name="The Broad Institute Genome Sequencing Center for Infectious Disease"/>
            <person name="Wu L."/>
            <person name="Ma J."/>
        </authorList>
    </citation>
    <scope>NUCLEOTIDE SEQUENCE [LARGE SCALE GENOMIC DNA]</scope>
    <source>
        <strain evidence="2">JCM 14924</strain>
    </source>
</reference>
<dbReference type="EMBL" id="BAAAOQ010000006">
    <property type="protein sequence ID" value="GAA2194705.1"/>
    <property type="molecule type" value="Genomic_DNA"/>
</dbReference>
<organism evidence="1 2">
    <name type="scientific">Streptomyces bangladeshensis</name>
    <dbReference type="NCBI Taxonomy" id="295352"/>
    <lineage>
        <taxon>Bacteria</taxon>
        <taxon>Bacillati</taxon>
        <taxon>Actinomycetota</taxon>
        <taxon>Actinomycetes</taxon>
        <taxon>Kitasatosporales</taxon>
        <taxon>Streptomycetaceae</taxon>
        <taxon>Streptomyces</taxon>
    </lineage>
</organism>
<evidence type="ECO:0000313" key="2">
    <source>
        <dbReference type="Proteomes" id="UP001501391"/>
    </source>
</evidence>
<accession>A0ABP5N6S8</accession>
<keyword evidence="2" id="KW-1185">Reference proteome</keyword>
<proteinExistence type="predicted"/>